<evidence type="ECO:0000313" key="10">
    <source>
        <dbReference type="EMBL" id="MBC8529258.1"/>
    </source>
</evidence>
<comment type="subcellular location">
    <subcellularLocation>
        <location evidence="1">Cell membrane</location>
        <topology evidence="1">Multi-pass membrane protein</topology>
    </subcellularLocation>
</comment>
<dbReference type="Gene3D" id="2.30.30.60">
    <property type="match status" value="1"/>
</dbReference>
<evidence type="ECO:0000256" key="3">
    <source>
        <dbReference type="ARBA" id="ARBA00022475"/>
    </source>
</evidence>
<evidence type="ECO:0000256" key="5">
    <source>
        <dbReference type="ARBA" id="ARBA00022989"/>
    </source>
</evidence>
<feature type="domain" description="Mechanosensitive ion channel MscS" evidence="8">
    <location>
        <begin position="123"/>
        <end position="188"/>
    </location>
</feature>
<comment type="caution">
    <text evidence="10">The sequence shown here is derived from an EMBL/GenBank/DDBJ whole genome shotgun (WGS) entry which is preliminary data.</text>
</comment>
<dbReference type="InterPro" id="IPR045276">
    <property type="entry name" value="YbiO_bact"/>
</dbReference>
<dbReference type="InterPro" id="IPR049278">
    <property type="entry name" value="MS_channel_C"/>
</dbReference>
<evidence type="ECO:0000256" key="4">
    <source>
        <dbReference type="ARBA" id="ARBA00022692"/>
    </source>
</evidence>
<evidence type="ECO:0000259" key="9">
    <source>
        <dbReference type="Pfam" id="PF21082"/>
    </source>
</evidence>
<dbReference type="InterPro" id="IPR023408">
    <property type="entry name" value="MscS_beta-dom_sf"/>
</dbReference>
<sequence length="296" mass="32207">MENWFSVTNSAITFLPWDLQIPYAAILKGVLGIVIIFIVAKVLNKAGARIIYACFHRRKLPFGQTPDARLDTTSTLIISIWRYVVYFFAIIAILGVLGLGQAATSLLATAGIGGIAIGLGAQDLFKDVINGFFLLFEDQFRVGDYVTIGSFTGTVESISMRVTQLRCFRGEVVTIPNGGIEQVVNLSRGNSLALVDVKIPIEGDVEQAIALLQDVAAAWADEQGEALPKPPEVVGAVDIGGEGVTLRLVSTTQPLGHWEAERRLRVLIKKRFEQAGMPFAVERRQLVPAPAKEETK</sequence>
<evidence type="ECO:0000256" key="1">
    <source>
        <dbReference type="ARBA" id="ARBA00004651"/>
    </source>
</evidence>
<feature type="domain" description="Mechanosensitive ion channel MscS C-terminal" evidence="9">
    <location>
        <begin position="195"/>
        <end position="277"/>
    </location>
</feature>
<dbReference type="Pfam" id="PF00924">
    <property type="entry name" value="MS_channel_2nd"/>
    <property type="match status" value="1"/>
</dbReference>
<dbReference type="PANTHER" id="PTHR30460">
    <property type="entry name" value="MODERATE CONDUCTANCE MECHANOSENSITIVE CHANNEL YBIO"/>
    <property type="match status" value="1"/>
</dbReference>
<dbReference type="InterPro" id="IPR006685">
    <property type="entry name" value="MscS_channel_2nd"/>
</dbReference>
<name>A0A926D104_9FIRM</name>
<dbReference type="PANTHER" id="PTHR30460:SF0">
    <property type="entry name" value="MODERATE CONDUCTANCE MECHANOSENSITIVE CHANNEL YBIO"/>
    <property type="match status" value="1"/>
</dbReference>
<dbReference type="Gene3D" id="3.30.70.100">
    <property type="match status" value="1"/>
</dbReference>
<evidence type="ECO:0000259" key="8">
    <source>
        <dbReference type="Pfam" id="PF00924"/>
    </source>
</evidence>
<evidence type="ECO:0000256" key="7">
    <source>
        <dbReference type="SAM" id="Phobius"/>
    </source>
</evidence>
<proteinExistence type="inferred from homology"/>
<dbReference type="AlphaFoldDB" id="A0A926D104"/>
<dbReference type="SUPFAM" id="SSF82861">
    <property type="entry name" value="Mechanosensitive channel protein MscS (YggB), transmembrane region"/>
    <property type="match status" value="1"/>
</dbReference>
<keyword evidence="11" id="KW-1185">Reference proteome</keyword>
<dbReference type="SUPFAM" id="SSF82689">
    <property type="entry name" value="Mechanosensitive channel protein MscS (YggB), C-terminal domain"/>
    <property type="match status" value="1"/>
</dbReference>
<accession>A0A926D104</accession>
<dbReference type="InterPro" id="IPR011014">
    <property type="entry name" value="MscS_channel_TM-2"/>
</dbReference>
<dbReference type="Proteomes" id="UP000654279">
    <property type="component" value="Unassembled WGS sequence"/>
</dbReference>
<dbReference type="Pfam" id="PF21082">
    <property type="entry name" value="MS_channel_3rd"/>
    <property type="match status" value="1"/>
</dbReference>
<dbReference type="EMBL" id="JACRSO010000003">
    <property type="protein sequence ID" value="MBC8529258.1"/>
    <property type="molecule type" value="Genomic_DNA"/>
</dbReference>
<dbReference type="InterPro" id="IPR011066">
    <property type="entry name" value="MscS_channel_C_sf"/>
</dbReference>
<keyword evidence="6 7" id="KW-0472">Membrane</keyword>
<dbReference type="InterPro" id="IPR010920">
    <property type="entry name" value="LSM_dom_sf"/>
</dbReference>
<dbReference type="GO" id="GO:0008381">
    <property type="term" value="F:mechanosensitive monoatomic ion channel activity"/>
    <property type="evidence" value="ECO:0007669"/>
    <property type="project" value="InterPro"/>
</dbReference>
<protein>
    <submittedName>
        <fullName evidence="10">Mechanosensitive ion channel family protein</fullName>
    </submittedName>
</protein>
<keyword evidence="3" id="KW-1003">Cell membrane</keyword>
<evidence type="ECO:0000256" key="6">
    <source>
        <dbReference type="ARBA" id="ARBA00023136"/>
    </source>
</evidence>
<evidence type="ECO:0000256" key="2">
    <source>
        <dbReference type="ARBA" id="ARBA00008017"/>
    </source>
</evidence>
<dbReference type="Gene3D" id="1.10.287.1260">
    <property type="match status" value="1"/>
</dbReference>
<dbReference type="RefSeq" id="WP_249285135.1">
    <property type="nucleotide sequence ID" value="NZ_JACRSO010000003.1"/>
</dbReference>
<organism evidence="10 11">
    <name type="scientific">Luoshenia tenuis</name>
    <dbReference type="NCBI Taxonomy" id="2763654"/>
    <lineage>
        <taxon>Bacteria</taxon>
        <taxon>Bacillati</taxon>
        <taxon>Bacillota</taxon>
        <taxon>Clostridia</taxon>
        <taxon>Christensenellales</taxon>
        <taxon>Christensenellaceae</taxon>
        <taxon>Luoshenia</taxon>
    </lineage>
</organism>
<feature type="transmembrane region" description="Helical" evidence="7">
    <location>
        <begin position="20"/>
        <end position="40"/>
    </location>
</feature>
<keyword evidence="5 7" id="KW-1133">Transmembrane helix</keyword>
<comment type="similarity">
    <text evidence="2">Belongs to the MscS (TC 1.A.23) family.</text>
</comment>
<reference evidence="10" key="1">
    <citation type="submission" date="2020-08" db="EMBL/GenBank/DDBJ databases">
        <title>Genome public.</title>
        <authorList>
            <person name="Liu C."/>
            <person name="Sun Q."/>
        </authorList>
    </citation>
    <scope>NUCLEOTIDE SEQUENCE</scope>
    <source>
        <strain evidence="10">NSJ-44</strain>
    </source>
</reference>
<dbReference type="FunFam" id="2.30.30.60:FF:000001">
    <property type="entry name" value="MscS Mechanosensitive ion channel"/>
    <property type="match status" value="1"/>
</dbReference>
<dbReference type="GO" id="GO:0005886">
    <property type="term" value="C:plasma membrane"/>
    <property type="evidence" value="ECO:0007669"/>
    <property type="project" value="UniProtKB-SubCell"/>
</dbReference>
<gene>
    <name evidence="10" type="ORF">H8699_07450</name>
</gene>
<feature type="transmembrane region" description="Helical" evidence="7">
    <location>
        <begin position="80"/>
        <end position="100"/>
    </location>
</feature>
<keyword evidence="4 7" id="KW-0812">Transmembrane</keyword>
<evidence type="ECO:0000313" key="11">
    <source>
        <dbReference type="Proteomes" id="UP000654279"/>
    </source>
</evidence>
<dbReference type="SUPFAM" id="SSF50182">
    <property type="entry name" value="Sm-like ribonucleoproteins"/>
    <property type="match status" value="1"/>
</dbReference>